<dbReference type="CDD" id="cd02440">
    <property type="entry name" value="AdoMet_MTases"/>
    <property type="match status" value="1"/>
</dbReference>
<dbReference type="OrthoDB" id="9791837at2"/>
<evidence type="ECO:0000256" key="1">
    <source>
        <dbReference type="ARBA" id="ARBA00022603"/>
    </source>
</evidence>
<dbReference type="GO" id="GO:0008168">
    <property type="term" value="F:methyltransferase activity"/>
    <property type="evidence" value="ECO:0007669"/>
    <property type="project" value="UniProtKB-KW"/>
</dbReference>
<proteinExistence type="predicted"/>
<protein>
    <submittedName>
        <fullName evidence="5">Class I SAM-dependent methyltransferase</fullName>
    </submittedName>
</protein>
<keyword evidence="1 5" id="KW-0489">Methyltransferase</keyword>
<dbReference type="RefSeq" id="WP_137698093.1">
    <property type="nucleotide sequence ID" value="NZ_CP061336.1"/>
</dbReference>
<dbReference type="Proteomes" id="UP000306409">
    <property type="component" value="Chromosome"/>
</dbReference>
<organism evidence="5 6">
    <name type="scientific">Ruminiclostridium herbifermentans</name>
    <dbReference type="NCBI Taxonomy" id="2488810"/>
    <lineage>
        <taxon>Bacteria</taxon>
        <taxon>Bacillati</taxon>
        <taxon>Bacillota</taxon>
        <taxon>Clostridia</taxon>
        <taxon>Eubacteriales</taxon>
        <taxon>Oscillospiraceae</taxon>
        <taxon>Ruminiclostridium</taxon>
    </lineage>
</organism>
<keyword evidence="2 5" id="KW-0808">Transferase</keyword>
<dbReference type="Gene3D" id="3.40.50.150">
    <property type="entry name" value="Vaccinia Virus protein VP39"/>
    <property type="match status" value="1"/>
</dbReference>
<dbReference type="AlphaFoldDB" id="A0A4U7JGN6"/>
<evidence type="ECO:0000313" key="6">
    <source>
        <dbReference type="Proteomes" id="UP000306409"/>
    </source>
</evidence>
<keyword evidence="3" id="KW-0949">S-adenosyl-L-methionine</keyword>
<accession>A0A4U7JGN6</accession>
<keyword evidence="6" id="KW-1185">Reference proteome</keyword>
<dbReference type="InterPro" id="IPR029063">
    <property type="entry name" value="SAM-dependent_MTases_sf"/>
</dbReference>
<dbReference type="PANTHER" id="PTHR43464:SF19">
    <property type="entry name" value="UBIQUINONE BIOSYNTHESIS O-METHYLTRANSFERASE, MITOCHONDRIAL"/>
    <property type="match status" value="1"/>
</dbReference>
<dbReference type="KEGG" id="rher:EHE19_005065"/>
<dbReference type="EMBL" id="CP061336">
    <property type="protein sequence ID" value="QNU67830.1"/>
    <property type="molecule type" value="Genomic_DNA"/>
</dbReference>
<feature type="domain" description="Methyltransferase" evidence="4">
    <location>
        <begin position="51"/>
        <end position="123"/>
    </location>
</feature>
<reference evidence="5 6" key="1">
    <citation type="submission" date="2020-09" db="EMBL/GenBank/DDBJ databases">
        <title>Characterization and genome sequencing of Ruminiclostridium sp. nov. MA18.</title>
        <authorList>
            <person name="Rettenmaier R."/>
            <person name="Kowollik M.-L."/>
            <person name="Liebl W."/>
            <person name="Zverlov V."/>
        </authorList>
    </citation>
    <scope>NUCLEOTIDE SEQUENCE [LARGE SCALE GENOMIC DNA]</scope>
    <source>
        <strain evidence="5 6">MA18</strain>
    </source>
</reference>
<evidence type="ECO:0000256" key="2">
    <source>
        <dbReference type="ARBA" id="ARBA00022679"/>
    </source>
</evidence>
<evidence type="ECO:0000259" key="4">
    <source>
        <dbReference type="Pfam" id="PF13649"/>
    </source>
</evidence>
<dbReference type="Pfam" id="PF13649">
    <property type="entry name" value="Methyltransf_25"/>
    <property type="match status" value="1"/>
</dbReference>
<gene>
    <name evidence="5" type="ORF">EHE19_005065</name>
</gene>
<dbReference type="SUPFAM" id="SSF53335">
    <property type="entry name" value="S-adenosyl-L-methionine-dependent methyltransferases"/>
    <property type="match status" value="1"/>
</dbReference>
<dbReference type="InterPro" id="IPR041698">
    <property type="entry name" value="Methyltransf_25"/>
</dbReference>
<name>A0A4U7JGN6_9FIRM</name>
<evidence type="ECO:0000256" key="3">
    <source>
        <dbReference type="ARBA" id="ARBA00022691"/>
    </source>
</evidence>
<evidence type="ECO:0000313" key="5">
    <source>
        <dbReference type="EMBL" id="QNU67830.1"/>
    </source>
</evidence>
<dbReference type="PANTHER" id="PTHR43464">
    <property type="entry name" value="METHYLTRANSFERASE"/>
    <property type="match status" value="1"/>
</dbReference>
<dbReference type="GO" id="GO:0032259">
    <property type="term" value="P:methylation"/>
    <property type="evidence" value="ECO:0007669"/>
    <property type="project" value="UniProtKB-KW"/>
</dbReference>
<sequence>MRKFEKIKKYYMQNNKPNQPDYYLLGWESEAAQQQRFVALVNDLNLDRKKILDIGCGTGNLLQFLEQRFSGFEYTGVDILEHMIAIAKSKNLKGTFLCIDIFKENPFTYNEFDNVFASGIFNINLGNNKQFIIDALGLFNSICKETISFNLLYDKSPNREDKYFYTSPDEICKLIEDNYSNHFKIKVIEGYLSNDFTVVCNKVNK</sequence>